<dbReference type="Pfam" id="PF02789">
    <property type="entry name" value="Peptidase_M17_N"/>
    <property type="match status" value="1"/>
</dbReference>
<evidence type="ECO:0000256" key="3">
    <source>
        <dbReference type="ARBA" id="ARBA00009528"/>
    </source>
</evidence>
<gene>
    <name evidence="8" type="primary">pepA</name>
    <name evidence="10" type="ORF">M3D15_09975</name>
</gene>
<dbReference type="InterPro" id="IPR011356">
    <property type="entry name" value="Leucine_aapep/pepB"/>
</dbReference>
<dbReference type="EMBL" id="JALXSQ010000065">
    <property type="protein sequence ID" value="MCT2043649.1"/>
    <property type="molecule type" value="Genomic_DNA"/>
</dbReference>
<evidence type="ECO:0000256" key="7">
    <source>
        <dbReference type="ARBA" id="ARBA00049972"/>
    </source>
</evidence>
<dbReference type="InterPro" id="IPR008283">
    <property type="entry name" value="Peptidase_M17_N"/>
</dbReference>
<accession>A0ABT2HZB7</accession>
<dbReference type="PANTHER" id="PTHR11963:SF23">
    <property type="entry name" value="CYTOSOL AMINOPEPTIDASE"/>
    <property type="match status" value="1"/>
</dbReference>
<evidence type="ECO:0000256" key="5">
    <source>
        <dbReference type="ARBA" id="ARBA00022670"/>
    </source>
</evidence>
<keyword evidence="8" id="KW-0464">Manganese</keyword>
<dbReference type="CDD" id="cd00433">
    <property type="entry name" value="Peptidase_M17"/>
    <property type="match status" value="1"/>
</dbReference>
<feature type="active site" evidence="8">
    <location>
        <position position="261"/>
    </location>
</feature>
<evidence type="ECO:0000313" key="11">
    <source>
        <dbReference type="Proteomes" id="UP001525379"/>
    </source>
</evidence>
<dbReference type="Proteomes" id="UP001525379">
    <property type="component" value="Unassembled WGS sequence"/>
</dbReference>
<keyword evidence="6 8" id="KW-0378">Hydrolase</keyword>
<evidence type="ECO:0000259" key="9">
    <source>
        <dbReference type="PROSITE" id="PS00631"/>
    </source>
</evidence>
<sequence length="493" mass="51927">MTATELTRQEFTIAEDALTVVLTQKGTDGVVLLINDVEGLAELGQAVGASGAKDELIPAALPVNGSLRPIVFVGLGTDAENIDAYRLAGGALGRKHLEVEVLALAGSHSPEAIEAFATGYLLGDYRFESYLSEQGAQTPSLRVASIEDKGAEIGEALNRAKVIADAVNRVRDLVMTPPNHLYPESFAERARESAERAGAEFRVWDEQQLEAEGFGGHIGVGKGSIRPPRLARLAYRPAGATKHIALVGKGITFDTGGLSLKPAGAMVGMKFDMAGAATILGVIEALAALEVKINVTGWLCMAENMPSDRATRPDDIITMKGGTTVEVTNTDAEGRLVLADGLVMASQDELRPDAIIDIATLTGAQLIALGERTTGVMGNNEDLIDRVIEASREVGEPAWPMPIPEEIHEPLKSDVADLANARPGNRNGGMVMAAAFLSRFIGEDAEGQLLPWAHLDIAGPSNNEGSAYGYTPKGATGCMVRTLVALAESEATK</sequence>
<feature type="binding site" evidence="8">
    <location>
        <position position="249"/>
    </location>
    <ligand>
        <name>Mn(2+)</name>
        <dbReference type="ChEBI" id="CHEBI:29035"/>
        <label>2</label>
    </ligand>
</feature>
<feature type="binding site" evidence="8">
    <location>
        <position position="333"/>
    </location>
    <ligand>
        <name>Mn(2+)</name>
        <dbReference type="ChEBI" id="CHEBI:29035"/>
        <label>1</label>
    </ligand>
</feature>
<evidence type="ECO:0000256" key="6">
    <source>
        <dbReference type="ARBA" id="ARBA00022801"/>
    </source>
</evidence>
<protein>
    <recommendedName>
        <fullName evidence="8">Probable cytosol aminopeptidase</fullName>
        <ecNumber evidence="8">3.4.11.1</ecNumber>
    </recommendedName>
    <alternativeName>
        <fullName evidence="8">Leucine aminopeptidase</fullName>
        <shortName evidence="8">LAP</shortName>
        <ecNumber evidence="8">3.4.11.10</ecNumber>
    </alternativeName>
    <alternativeName>
        <fullName evidence="8">Leucyl aminopeptidase</fullName>
    </alternativeName>
</protein>
<keyword evidence="5 8" id="KW-0645">Protease</keyword>
<dbReference type="Gene3D" id="3.40.220.10">
    <property type="entry name" value="Leucine Aminopeptidase, subunit E, domain 1"/>
    <property type="match status" value="1"/>
</dbReference>
<comment type="catalytic activity">
    <reaction evidence="2 8">
        <text>Release of an N-terminal amino acid, preferentially leucine, but not glutamic or aspartic acids.</text>
        <dbReference type="EC" id="3.4.11.10"/>
    </reaction>
</comment>
<feature type="binding site" evidence="8">
    <location>
        <position position="254"/>
    </location>
    <ligand>
        <name>Mn(2+)</name>
        <dbReference type="ChEBI" id="CHEBI:29035"/>
        <label>2</label>
    </ligand>
</feature>
<evidence type="ECO:0000313" key="10">
    <source>
        <dbReference type="EMBL" id="MCT2043649.1"/>
    </source>
</evidence>
<keyword evidence="4 8" id="KW-0031">Aminopeptidase</keyword>
<comment type="cofactor">
    <cofactor evidence="8">
        <name>Mn(2+)</name>
        <dbReference type="ChEBI" id="CHEBI:29035"/>
    </cofactor>
    <text evidence="8">Binds 2 manganese ions per subunit.</text>
</comment>
<evidence type="ECO:0000256" key="4">
    <source>
        <dbReference type="ARBA" id="ARBA00022438"/>
    </source>
</evidence>
<comment type="function">
    <text evidence="7 8">Presumably involved in the processing and regular turnover of intracellular proteins. Catalyzes the removal of unsubstituted N-terminal amino acids from various peptides.</text>
</comment>
<dbReference type="Pfam" id="PF00883">
    <property type="entry name" value="Peptidase_M17"/>
    <property type="match status" value="1"/>
</dbReference>
<dbReference type="RefSeq" id="WP_159421539.1">
    <property type="nucleotide sequence ID" value="NZ_JAFDPW010000001.1"/>
</dbReference>
<feature type="binding site" evidence="8">
    <location>
        <position position="331"/>
    </location>
    <ligand>
        <name>Mn(2+)</name>
        <dbReference type="ChEBI" id="CHEBI:29035"/>
        <label>1</label>
    </ligand>
</feature>
<dbReference type="InterPro" id="IPR023042">
    <property type="entry name" value="Peptidase_M17_leu_NH2_pept"/>
</dbReference>
<dbReference type="SUPFAM" id="SSF52949">
    <property type="entry name" value="Macro domain-like"/>
    <property type="match status" value="1"/>
</dbReference>
<dbReference type="NCBIfam" id="NF002073">
    <property type="entry name" value="PRK00913.1-2"/>
    <property type="match status" value="1"/>
</dbReference>
<dbReference type="PRINTS" id="PR00481">
    <property type="entry name" value="LAMNOPPTDASE"/>
</dbReference>
<feature type="domain" description="Cytosol aminopeptidase" evidence="9">
    <location>
        <begin position="329"/>
        <end position="336"/>
    </location>
</feature>
<dbReference type="GO" id="GO:0004177">
    <property type="term" value="F:aminopeptidase activity"/>
    <property type="evidence" value="ECO:0007669"/>
    <property type="project" value="UniProtKB-KW"/>
</dbReference>
<organism evidence="10 11">
    <name type="scientific">Pseudoclavibacter albus</name>
    <dbReference type="NCBI Taxonomy" id="272241"/>
    <lineage>
        <taxon>Bacteria</taxon>
        <taxon>Bacillati</taxon>
        <taxon>Actinomycetota</taxon>
        <taxon>Actinomycetes</taxon>
        <taxon>Micrococcales</taxon>
        <taxon>Microbacteriaceae</taxon>
        <taxon>Pseudoclavibacter</taxon>
    </lineage>
</organism>
<keyword evidence="11" id="KW-1185">Reference proteome</keyword>
<evidence type="ECO:0000256" key="8">
    <source>
        <dbReference type="HAMAP-Rule" id="MF_00181"/>
    </source>
</evidence>
<comment type="catalytic activity">
    <reaction evidence="1 8">
        <text>Release of an N-terminal amino acid, Xaa-|-Yaa-, in which Xaa is preferably Leu, but may be other amino acids including Pro although not Arg or Lys, and Yaa may be Pro. Amino acid amides and methyl esters are also readily hydrolyzed, but rates on arylamides are exceedingly low.</text>
        <dbReference type="EC" id="3.4.11.1"/>
    </reaction>
</comment>
<dbReference type="Gene3D" id="3.40.630.10">
    <property type="entry name" value="Zn peptidases"/>
    <property type="match status" value="1"/>
</dbReference>
<dbReference type="SUPFAM" id="SSF53187">
    <property type="entry name" value="Zn-dependent exopeptidases"/>
    <property type="match status" value="1"/>
</dbReference>
<keyword evidence="8" id="KW-0963">Cytoplasm</keyword>
<proteinExistence type="inferred from homology"/>
<evidence type="ECO:0000256" key="2">
    <source>
        <dbReference type="ARBA" id="ARBA00000967"/>
    </source>
</evidence>
<feature type="binding site" evidence="8">
    <location>
        <position position="272"/>
    </location>
    <ligand>
        <name>Mn(2+)</name>
        <dbReference type="ChEBI" id="CHEBI:29035"/>
        <label>2</label>
    </ligand>
</feature>
<dbReference type="EC" id="3.4.11.10" evidence="8"/>
<reference evidence="10 11" key="1">
    <citation type="submission" date="2022-04" db="EMBL/GenBank/DDBJ databases">
        <title>Human microbiome associated bacterial genomes.</title>
        <authorList>
            <person name="Sandstrom S."/>
            <person name="Salamzade R."/>
            <person name="Kalan L.R."/>
        </authorList>
    </citation>
    <scope>NUCLEOTIDE SEQUENCE [LARGE SCALE GENOMIC DNA]</scope>
    <source>
        <strain evidence="11">p3-SID1799</strain>
    </source>
</reference>
<comment type="caution">
    <text evidence="10">The sequence shown here is derived from an EMBL/GenBank/DDBJ whole genome shotgun (WGS) entry which is preliminary data.</text>
</comment>
<keyword evidence="8" id="KW-0479">Metal-binding</keyword>
<feature type="active site" evidence="8">
    <location>
        <position position="335"/>
    </location>
</feature>
<evidence type="ECO:0000256" key="1">
    <source>
        <dbReference type="ARBA" id="ARBA00000135"/>
    </source>
</evidence>
<feature type="binding site" evidence="8">
    <location>
        <position position="333"/>
    </location>
    <ligand>
        <name>Mn(2+)</name>
        <dbReference type="ChEBI" id="CHEBI:29035"/>
        <label>2</label>
    </ligand>
</feature>
<dbReference type="InterPro" id="IPR000819">
    <property type="entry name" value="Peptidase_M17_C"/>
</dbReference>
<comment type="subcellular location">
    <subcellularLocation>
        <location evidence="8">Cytoplasm</location>
    </subcellularLocation>
</comment>
<dbReference type="EC" id="3.4.11.1" evidence="8"/>
<dbReference type="PANTHER" id="PTHR11963">
    <property type="entry name" value="LEUCINE AMINOPEPTIDASE-RELATED"/>
    <property type="match status" value="1"/>
</dbReference>
<comment type="similarity">
    <text evidence="3 8">Belongs to the peptidase M17 family.</text>
</comment>
<dbReference type="HAMAP" id="MF_00181">
    <property type="entry name" value="Cytosol_peptidase_M17"/>
    <property type="match status" value="1"/>
</dbReference>
<name>A0ABT2HZB7_9MICO</name>
<feature type="binding site" evidence="8">
    <location>
        <position position="254"/>
    </location>
    <ligand>
        <name>Mn(2+)</name>
        <dbReference type="ChEBI" id="CHEBI:29035"/>
        <label>1</label>
    </ligand>
</feature>
<dbReference type="PROSITE" id="PS00631">
    <property type="entry name" value="CYTOSOL_AP"/>
    <property type="match status" value="1"/>
</dbReference>
<dbReference type="InterPro" id="IPR043472">
    <property type="entry name" value="Macro_dom-like"/>
</dbReference>